<evidence type="ECO:0000313" key="2">
    <source>
        <dbReference type="Proteomes" id="UP001501758"/>
    </source>
</evidence>
<evidence type="ECO:0008006" key="3">
    <source>
        <dbReference type="Google" id="ProtNLM"/>
    </source>
</evidence>
<organism evidence="1 2">
    <name type="scientific">Aquimarina litoralis</name>
    <dbReference type="NCBI Taxonomy" id="584605"/>
    <lineage>
        <taxon>Bacteria</taxon>
        <taxon>Pseudomonadati</taxon>
        <taxon>Bacteroidota</taxon>
        <taxon>Flavobacteriia</taxon>
        <taxon>Flavobacteriales</taxon>
        <taxon>Flavobacteriaceae</taxon>
        <taxon>Aquimarina</taxon>
    </lineage>
</organism>
<keyword evidence="2" id="KW-1185">Reference proteome</keyword>
<sequence>MENQLQDIAYLIQFRDRCNSQVSNVTVAWHLDHILKVINKIHTILQNSDPTVYEKRFNVWRSISFLFRFIPRGKGKSPASVLPPSDIKTENILSQLEEARIHFSKFEELDENANFIHPVFGQLNKDQAKYFLKIHTKHHLKIIRDILGKSR</sequence>
<reference evidence="1 2" key="1">
    <citation type="journal article" date="2019" name="Int. J. Syst. Evol. Microbiol.">
        <title>The Global Catalogue of Microorganisms (GCM) 10K type strain sequencing project: providing services to taxonomists for standard genome sequencing and annotation.</title>
        <authorList>
            <consortium name="The Broad Institute Genomics Platform"/>
            <consortium name="The Broad Institute Genome Sequencing Center for Infectious Disease"/>
            <person name="Wu L."/>
            <person name="Ma J."/>
        </authorList>
    </citation>
    <scope>NUCLEOTIDE SEQUENCE [LARGE SCALE GENOMIC DNA]</scope>
    <source>
        <strain evidence="1 2">JCM 15974</strain>
    </source>
</reference>
<dbReference type="RefSeq" id="WP_343914658.1">
    <property type="nucleotide sequence ID" value="NZ_BAAAGE010000007.1"/>
</dbReference>
<dbReference type="EMBL" id="BAAAGE010000007">
    <property type="protein sequence ID" value="GAA0732926.1"/>
    <property type="molecule type" value="Genomic_DNA"/>
</dbReference>
<evidence type="ECO:0000313" key="1">
    <source>
        <dbReference type="EMBL" id="GAA0732926.1"/>
    </source>
</evidence>
<dbReference type="InterPro" id="IPR011463">
    <property type="entry name" value="DUF1569"/>
</dbReference>
<name>A0ABN1J9F6_9FLAO</name>
<protein>
    <recommendedName>
        <fullName evidence="3">DUF1569 domain-containing protein</fullName>
    </recommendedName>
</protein>
<dbReference type="Gene3D" id="1.20.120.450">
    <property type="entry name" value="dinb family like domain"/>
    <property type="match status" value="1"/>
</dbReference>
<accession>A0ABN1J9F6</accession>
<dbReference type="InterPro" id="IPR034660">
    <property type="entry name" value="DinB/YfiT-like"/>
</dbReference>
<proteinExistence type="predicted"/>
<dbReference type="SUPFAM" id="SSF109854">
    <property type="entry name" value="DinB/YfiT-like putative metalloenzymes"/>
    <property type="match status" value="1"/>
</dbReference>
<dbReference type="Pfam" id="PF07606">
    <property type="entry name" value="DUF1569"/>
    <property type="match status" value="1"/>
</dbReference>
<gene>
    <name evidence="1" type="ORF">GCM10009430_46570</name>
</gene>
<comment type="caution">
    <text evidence="1">The sequence shown here is derived from an EMBL/GenBank/DDBJ whole genome shotgun (WGS) entry which is preliminary data.</text>
</comment>
<dbReference type="Proteomes" id="UP001501758">
    <property type="component" value="Unassembled WGS sequence"/>
</dbReference>